<keyword evidence="2" id="KW-1185">Reference proteome</keyword>
<reference evidence="1 2" key="1">
    <citation type="journal article" date="2018" name="Evol. Lett.">
        <title>Horizontal gene cluster transfer increased hallucinogenic mushroom diversity.</title>
        <authorList>
            <person name="Reynolds H.T."/>
            <person name="Vijayakumar V."/>
            <person name="Gluck-Thaler E."/>
            <person name="Korotkin H.B."/>
            <person name="Matheny P.B."/>
            <person name="Slot J.C."/>
        </authorList>
    </citation>
    <scope>NUCLEOTIDE SEQUENCE [LARGE SCALE GENOMIC DNA]</scope>
    <source>
        <strain evidence="1 2">2631</strain>
    </source>
</reference>
<dbReference type="InParanoid" id="A0A409XRB4"/>
<dbReference type="EMBL" id="NHYD01000787">
    <property type="protein sequence ID" value="PPQ93352.1"/>
    <property type="molecule type" value="Genomic_DNA"/>
</dbReference>
<accession>A0A409XRB4</accession>
<evidence type="ECO:0000313" key="2">
    <source>
        <dbReference type="Proteomes" id="UP000283269"/>
    </source>
</evidence>
<protein>
    <submittedName>
        <fullName evidence="1">Uncharacterized protein</fullName>
    </submittedName>
</protein>
<sequence>MEHQIPVFFPWVSLAEKAISQNPSLCYLAPPQDMLKEALDKVFLEQSIPLAGLVLHCYHWFHNRFANTTEKKILNLGDAPDLVSRYIIKRHNTEGVDVSESIRAEAICDTSKELADIIVHFDSEHCDAALVLACLPLQTMIESREDKGHLYQTWNSFFKNREKWQAELLRVENDKSCQACKQQEMNPPTKKTLMYTWCKITSSGGAVVYMHISITKGNFENMHTACPPCHQVYNAISNEWDLCTAFLPPSHLVGCDEEDDEVDYYDSDSEDECAYPQVNNCAPSPMHESAPSAPAPAPMPSMDIPEAPTQVAEATAMYQYIALPADDQQRGIESEDSLALGDEVQWVLQDVMNNLQFCYGFVLPFRDLDTSAGQYNACTWGATMQVFGFLENGAECKVSGRERITINAFHMALVGNTEIPQDLYNLNNKNFLTLIHLQDFRKVHRVSETLVVFAEPRSQACAWLLSVEPSEVILYVCCVLVSNLTHTIVTLAYCLLSKVVPFHTFIQRDLGCNAKTVVHTYNKMYNHHFNYMFSPLEFETYMLHCCQFFTQAPHGHAALLMGGIVAWIAKEYISADQALQGPSFEVTHHRAGFVVPTRTEG</sequence>
<organism evidence="1 2">
    <name type="scientific">Psilocybe cyanescens</name>
    <dbReference type="NCBI Taxonomy" id="93625"/>
    <lineage>
        <taxon>Eukaryota</taxon>
        <taxon>Fungi</taxon>
        <taxon>Dikarya</taxon>
        <taxon>Basidiomycota</taxon>
        <taxon>Agaricomycotina</taxon>
        <taxon>Agaricomycetes</taxon>
        <taxon>Agaricomycetidae</taxon>
        <taxon>Agaricales</taxon>
        <taxon>Agaricineae</taxon>
        <taxon>Strophariaceae</taxon>
        <taxon>Psilocybe</taxon>
    </lineage>
</organism>
<dbReference type="Proteomes" id="UP000283269">
    <property type="component" value="Unassembled WGS sequence"/>
</dbReference>
<evidence type="ECO:0000313" key="1">
    <source>
        <dbReference type="EMBL" id="PPQ93352.1"/>
    </source>
</evidence>
<proteinExistence type="predicted"/>
<dbReference type="AlphaFoldDB" id="A0A409XRB4"/>
<gene>
    <name evidence="1" type="ORF">CVT25_014482</name>
</gene>
<comment type="caution">
    <text evidence="1">The sequence shown here is derived from an EMBL/GenBank/DDBJ whole genome shotgun (WGS) entry which is preliminary data.</text>
</comment>
<dbReference type="STRING" id="93625.A0A409XRB4"/>
<dbReference type="OrthoDB" id="3270336at2759"/>
<name>A0A409XRB4_PSICY</name>